<feature type="transmembrane region" description="Helical" evidence="18">
    <location>
        <begin position="576"/>
        <end position="596"/>
    </location>
</feature>
<keyword evidence="16" id="KW-0675">Receptor</keyword>
<dbReference type="InterPro" id="IPR011009">
    <property type="entry name" value="Kinase-like_dom_sf"/>
</dbReference>
<feature type="chain" id="PRO_5042163674" description="non-specific serine/threonine protein kinase" evidence="19">
    <location>
        <begin position="29"/>
        <end position="829"/>
    </location>
</feature>
<dbReference type="Gene3D" id="3.80.10.10">
    <property type="entry name" value="Ribonuclease Inhibitor"/>
    <property type="match status" value="3"/>
</dbReference>
<dbReference type="GO" id="GO:0004674">
    <property type="term" value="F:protein serine/threonine kinase activity"/>
    <property type="evidence" value="ECO:0007669"/>
    <property type="project" value="UniProtKB-KW"/>
</dbReference>
<dbReference type="Gene3D" id="3.30.200.20">
    <property type="entry name" value="Phosphorylase Kinase, domain 1"/>
    <property type="match status" value="1"/>
</dbReference>
<dbReference type="Pfam" id="PF00560">
    <property type="entry name" value="LRR_1"/>
    <property type="match status" value="8"/>
</dbReference>
<evidence type="ECO:0000256" key="8">
    <source>
        <dbReference type="ARBA" id="ARBA00022692"/>
    </source>
</evidence>
<keyword evidence="4" id="KW-1003">Cell membrane</keyword>
<evidence type="ECO:0000256" key="17">
    <source>
        <dbReference type="ARBA" id="ARBA00023180"/>
    </source>
</evidence>
<dbReference type="InterPro" id="IPR003591">
    <property type="entry name" value="Leu-rich_rpt_typical-subtyp"/>
</dbReference>
<evidence type="ECO:0000256" key="11">
    <source>
        <dbReference type="ARBA" id="ARBA00022741"/>
    </source>
</evidence>
<dbReference type="AlphaFoldDB" id="A0AAF0XRN2"/>
<dbReference type="Proteomes" id="UP000077755">
    <property type="component" value="Chromosome 8"/>
</dbReference>
<evidence type="ECO:0000256" key="16">
    <source>
        <dbReference type="ARBA" id="ARBA00023170"/>
    </source>
</evidence>
<evidence type="ECO:0000256" key="14">
    <source>
        <dbReference type="ARBA" id="ARBA00022989"/>
    </source>
</evidence>
<evidence type="ECO:0000256" key="9">
    <source>
        <dbReference type="ARBA" id="ARBA00022729"/>
    </source>
</evidence>
<evidence type="ECO:0000256" key="4">
    <source>
        <dbReference type="ARBA" id="ARBA00022475"/>
    </source>
</evidence>
<evidence type="ECO:0000256" key="1">
    <source>
        <dbReference type="ARBA" id="ARBA00004162"/>
    </source>
</evidence>
<keyword evidence="15 18" id="KW-0472">Membrane</keyword>
<evidence type="ECO:0000313" key="22">
    <source>
        <dbReference type="Proteomes" id="UP000077755"/>
    </source>
</evidence>
<keyword evidence="6" id="KW-0433">Leucine-rich repeat</keyword>
<dbReference type="GO" id="GO:0005886">
    <property type="term" value="C:plasma membrane"/>
    <property type="evidence" value="ECO:0007669"/>
    <property type="project" value="UniProtKB-SubCell"/>
</dbReference>
<dbReference type="InterPro" id="IPR013210">
    <property type="entry name" value="LRR_N_plant-typ"/>
</dbReference>
<dbReference type="PANTHER" id="PTHR27008">
    <property type="entry name" value="OS04G0122200 PROTEIN"/>
    <property type="match status" value="1"/>
</dbReference>
<dbReference type="Gene3D" id="1.10.510.10">
    <property type="entry name" value="Transferase(Phosphotransferase) domain 1"/>
    <property type="match status" value="1"/>
</dbReference>
<dbReference type="InterPro" id="IPR000719">
    <property type="entry name" value="Prot_kinase_dom"/>
</dbReference>
<keyword evidence="7" id="KW-0808">Transferase</keyword>
<accession>A0AAF0XRN2</accession>
<evidence type="ECO:0000256" key="10">
    <source>
        <dbReference type="ARBA" id="ARBA00022737"/>
    </source>
</evidence>
<dbReference type="GO" id="GO:0005524">
    <property type="term" value="F:ATP binding"/>
    <property type="evidence" value="ECO:0007669"/>
    <property type="project" value="UniProtKB-KW"/>
</dbReference>
<name>A0AAF0XRN2_DAUCS</name>
<dbReference type="EMBL" id="CP093350">
    <property type="protein sequence ID" value="WOH12915.1"/>
    <property type="molecule type" value="Genomic_DNA"/>
</dbReference>
<dbReference type="InterPro" id="IPR001245">
    <property type="entry name" value="Ser-Thr/Tyr_kinase_cat_dom"/>
</dbReference>
<dbReference type="GO" id="GO:0051707">
    <property type="term" value="P:response to other organism"/>
    <property type="evidence" value="ECO:0007669"/>
    <property type="project" value="UniProtKB-ARBA"/>
</dbReference>
<dbReference type="SMART" id="SM00369">
    <property type="entry name" value="LRR_TYP"/>
    <property type="match status" value="6"/>
</dbReference>
<dbReference type="GO" id="GO:0006952">
    <property type="term" value="P:defense response"/>
    <property type="evidence" value="ECO:0007669"/>
    <property type="project" value="UniProtKB-ARBA"/>
</dbReference>
<keyword evidence="5" id="KW-0723">Serine/threonine-protein kinase</keyword>
<dbReference type="InterPro" id="IPR001611">
    <property type="entry name" value="Leu-rich_rpt"/>
</dbReference>
<gene>
    <name evidence="21" type="ORF">DCAR_0832424</name>
</gene>
<dbReference type="SUPFAM" id="SSF52058">
    <property type="entry name" value="L domain-like"/>
    <property type="match status" value="2"/>
</dbReference>
<evidence type="ECO:0000256" key="19">
    <source>
        <dbReference type="SAM" id="SignalP"/>
    </source>
</evidence>
<sequence>MSGVDKYRTYVLSLFLVCLALIIWTCNARLSGNERDRQALLAFRAKITHDPQGALGSWNSSLFFCNWEGILCSKVKQRVTSINLSSKGLGGSMSPYIGNMSFLSEIILYNNNLQGTIPQEVGRLFRLKVLSLGRNALEGSIPDTLGLLDRLVSLELFSNKLSGMIPPIFNLSLLNVFNLANNLLQGSIPSDFGFALPNLQKIQLSNNKFTGNIPISLSNASRLQVIDLQFNNFSGPVSIDFGRLLHLQNLVLESNNLGLGGQSDLSFLNSLINCSSLKILKLGGNNFRGSLPHSVANLSNELTMISLADNRISGSIPLEIGKFINLIFLSLEGNRFTGIIPPEIAKLRKLQRVLLSNNRLSGNIPASIGNLSMLDEVHLENNELNGTIPPSFGHCPMLVLLELSQNNLSGSIPSKLFDISPFSLKLNLSQNHLVGSLPAGVGALKTLVELDISENQLSGLIPTQLADCIALNSLNMQGNFIQGNISQSMKKLRGLQYLDLSRNKLSGKIPDFLETLSLKYLNLSRNNLEGEVLKKGVFANASAFSIVGNKGLCGGIPELQLPRCSSHGSHKHKMSWVQVLIVISSIPVLAIGYYIWLRRRKEKPPSFLGSKTYTSPIKLSYKLLHEATEEFSPNNLVSEGNSGLVYKGKISSPPDNETFIAVKVFKPQASNQFITECEALRNIRHRNIIKIKSTCTGFTDINKKFTAIVYDFMEHKSLDRWKHLTSTSSHNEHCMPQILNLGTRINIAIDVANALDYIHNQVDNPLIHCNLKLSNILLDTDMSAHVSNFGMAKFLTDLGSTSQSNFDGFAGTLEYAPPGKKLNRSASYI</sequence>
<dbReference type="SUPFAM" id="SSF56112">
    <property type="entry name" value="Protein kinase-like (PK-like)"/>
    <property type="match status" value="1"/>
</dbReference>
<evidence type="ECO:0000256" key="18">
    <source>
        <dbReference type="SAM" id="Phobius"/>
    </source>
</evidence>
<dbReference type="Pfam" id="PF08263">
    <property type="entry name" value="LRRNT_2"/>
    <property type="match status" value="1"/>
</dbReference>
<keyword evidence="10" id="KW-0677">Repeat</keyword>
<feature type="signal peptide" evidence="19">
    <location>
        <begin position="1"/>
        <end position="28"/>
    </location>
</feature>
<dbReference type="InterPro" id="IPR051809">
    <property type="entry name" value="Plant_receptor-like_S/T_kinase"/>
</dbReference>
<reference evidence="21" key="2">
    <citation type="submission" date="2022-03" db="EMBL/GenBank/DDBJ databases">
        <title>Draft title - Genomic analysis of global carrot germplasm unveils the trajectory of domestication and the origin of high carotenoid orange carrot.</title>
        <authorList>
            <person name="Iorizzo M."/>
            <person name="Ellison S."/>
            <person name="Senalik D."/>
            <person name="Macko-Podgorni A."/>
            <person name="Grzebelus D."/>
            <person name="Bostan H."/>
            <person name="Rolling W."/>
            <person name="Curaba J."/>
            <person name="Simon P."/>
        </authorList>
    </citation>
    <scope>NUCLEOTIDE SEQUENCE</scope>
    <source>
        <tissue evidence="21">Leaf</tissue>
    </source>
</reference>
<dbReference type="PANTHER" id="PTHR27008:SF596">
    <property type="entry name" value="OS02G0215500 PROTEIN"/>
    <property type="match status" value="1"/>
</dbReference>
<evidence type="ECO:0000256" key="15">
    <source>
        <dbReference type="ARBA" id="ARBA00023136"/>
    </source>
</evidence>
<dbReference type="PRINTS" id="PR00019">
    <property type="entry name" value="LEURICHRPT"/>
</dbReference>
<protein>
    <recommendedName>
        <fullName evidence="3">non-specific serine/threonine protein kinase</fullName>
        <ecNumber evidence="3">2.7.11.1</ecNumber>
    </recommendedName>
</protein>
<keyword evidence="11" id="KW-0547">Nucleotide-binding</keyword>
<dbReference type="FunFam" id="3.80.10.10:FF:000101">
    <property type="entry name" value="LRR receptor-like serine/threonine-protein kinase ERECTA"/>
    <property type="match status" value="1"/>
</dbReference>
<keyword evidence="17" id="KW-0325">Glycoprotein</keyword>
<proteinExistence type="predicted"/>
<dbReference type="FunFam" id="3.80.10.10:FF:000288">
    <property type="entry name" value="LRR receptor-like serine/threonine-protein kinase EFR"/>
    <property type="match status" value="1"/>
</dbReference>
<dbReference type="Pfam" id="PF07714">
    <property type="entry name" value="PK_Tyr_Ser-Thr"/>
    <property type="match status" value="1"/>
</dbReference>
<evidence type="ECO:0000313" key="21">
    <source>
        <dbReference type="EMBL" id="WOH12915.1"/>
    </source>
</evidence>
<evidence type="ECO:0000256" key="7">
    <source>
        <dbReference type="ARBA" id="ARBA00022679"/>
    </source>
</evidence>
<keyword evidence="8 18" id="KW-0812">Transmembrane</keyword>
<evidence type="ECO:0000256" key="6">
    <source>
        <dbReference type="ARBA" id="ARBA00022614"/>
    </source>
</evidence>
<evidence type="ECO:0000256" key="2">
    <source>
        <dbReference type="ARBA" id="ARBA00004479"/>
    </source>
</evidence>
<evidence type="ECO:0000259" key="20">
    <source>
        <dbReference type="PROSITE" id="PS50011"/>
    </source>
</evidence>
<keyword evidence="9 19" id="KW-0732">Signal</keyword>
<dbReference type="InterPro" id="IPR032675">
    <property type="entry name" value="LRR_dom_sf"/>
</dbReference>
<feature type="domain" description="Protein kinase" evidence="20">
    <location>
        <begin position="631"/>
        <end position="829"/>
    </location>
</feature>
<keyword evidence="22" id="KW-1185">Reference proteome</keyword>
<dbReference type="PROSITE" id="PS51450">
    <property type="entry name" value="LRR"/>
    <property type="match status" value="1"/>
</dbReference>
<organism evidence="21 22">
    <name type="scientific">Daucus carota subsp. sativus</name>
    <name type="common">Carrot</name>
    <dbReference type="NCBI Taxonomy" id="79200"/>
    <lineage>
        <taxon>Eukaryota</taxon>
        <taxon>Viridiplantae</taxon>
        <taxon>Streptophyta</taxon>
        <taxon>Embryophyta</taxon>
        <taxon>Tracheophyta</taxon>
        <taxon>Spermatophyta</taxon>
        <taxon>Magnoliopsida</taxon>
        <taxon>eudicotyledons</taxon>
        <taxon>Gunneridae</taxon>
        <taxon>Pentapetalae</taxon>
        <taxon>asterids</taxon>
        <taxon>campanulids</taxon>
        <taxon>Apiales</taxon>
        <taxon>Apiaceae</taxon>
        <taxon>Apioideae</taxon>
        <taxon>Scandiceae</taxon>
        <taxon>Daucinae</taxon>
        <taxon>Daucus</taxon>
        <taxon>Daucus sect. Daucus</taxon>
    </lineage>
</organism>
<evidence type="ECO:0000256" key="12">
    <source>
        <dbReference type="ARBA" id="ARBA00022777"/>
    </source>
</evidence>
<keyword evidence="12" id="KW-0418">Kinase</keyword>
<evidence type="ECO:0000256" key="13">
    <source>
        <dbReference type="ARBA" id="ARBA00022840"/>
    </source>
</evidence>
<evidence type="ECO:0000256" key="3">
    <source>
        <dbReference type="ARBA" id="ARBA00012513"/>
    </source>
</evidence>
<dbReference type="PROSITE" id="PS50011">
    <property type="entry name" value="PROTEIN_KINASE_DOM"/>
    <property type="match status" value="1"/>
</dbReference>
<reference evidence="21" key="1">
    <citation type="journal article" date="2016" name="Nat. Genet.">
        <title>A high-quality carrot genome assembly provides new insights into carotenoid accumulation and asterid genome evolution.</title>
        <authorList>
            <person name="Iorizzo M."/>
            <person name="Ellison S."/>
            <person name="Senalik D."/>
            <person name="Zeng P."/>
            <person name="Satapoomin P."/>
            <person name="Huang J."/>
            <person name="Bowman M."/>
            <person name="Iovene M."/>
            <person name="Sanseverino W."/>
            <person name="Cavagnaro P."/>
            <person name="Yildiz M."/>
            <person name="Macko-Podgorni A."/>
            <person name="Moranska E."/>
            <person name="Grzebelus E."/>
            <person name="Grzebelus D."/>
            <person name="Ashrafi H."/>
            <person name="Zheng Z."/>
            <person name="Cheng S."/>
            <person name="Spooner D."/>
            <person name="Van Deynze A."/>
            <person name="Simon P."/>
        </authorList>
    </citation>
    <scope>NUCLEOTIDE SEQUENCE</scope>
    <source>
        <tissue evidence="21">Leaf</tissue>
    </source>
</reference>
<evidence type="ECO:0000256" key="5">
    <source>
        <dbReference type="ARBA" id="ARBA00022527"/>
    </source>
</evidence>
<dbReference type="EC" id="2.7.11.1" evidence="3"/>
<keyword evidence="13" id="KW-0067">ATP-binding</keyword>
<keyword evidence="14 18" id="KW-1133">Transmembrane helix</keyword>
<comment type="subcellular location">
    <subcellularLocation>
        <location evidence="1">Cell membrane</location>
        <topology evidence="1">Single-pass membrane protein</topology>
    </subcellularLocation>
    <subcellularLocation>
        <location evidence="2">Membrane</location>
        <topology evidence="2">Single-pass type I membrane protein</topology>
    </subcellularLocation>
</comment>